<evidence type="ECO:0000313" key="1">
    <source>
        <dbReference type="EMBL" id="JAH08099.1"/>
    </source>
</evidence>
<reference evidence="1" key="1">
    <citation type="submission" date="2014-11" db="EMBL/GenBank/DDBJ databases">
        <authorList>
            <person name="Amaro Gonzalez C."/>
        </authorList>
    </citation>
    <scope>NUCLEOTIDE SEQUENCE</scope>
</reference>
<dbReference type="PROSITE" id="PS51257">
    <property type="entry name" value="PROKAR_LIPOPROTEIN"/>
    <property type="match status" value="1"/>
</dbReference>
<sequence>MDYMSRLHITGLPPTLLYASLAGFCGVTGSCGSDTTYFRGELQMSILS</sequence>
<accession>A0A0E9PUC1</accession>
<organism evidence="1">
    <name type="scientific">Anguilla anguilla</name>
    <name type="common">European freshwater eel</name>
    <name type="synonym">Muraena anguilla</name>
    <dbReference type="NCBI Taxonomy" id="7936"/>
    <lineage>
        <taxon>Eukaryota</taxon>
        <taxon>Metazoa</taxon>
        <taxon>Chordata</taxon>
        <taxon>Craniata</taxon>
        <taxon>Vertebrata</taxon>
        <taxon>Euteleostomi</taxon>
        <taxon>Actinopterygii</taxon>
        <taxon>Neopterygii</taxon>
        <taxon>Teleostei</taxon>
        <taxon>Anguilliformes</taxon>
        <taxon>Anguillidae</taxon>
        <taxon>Anguilla</taxon>
    </lineage>
</organism>
<dbReference type="AlphaFoldDB" id="A0A0E9PUC1"/>
<name>A0A0E9PUC1_ANGAN</name>
<reference evidence="1" key="2">
    <citation type="journal article" date="2015" name="Fish Shellfish Immunol.">
        <title>Early steps in the European eel (Anguilla anguilla)-Vibrio vulnificus interaction in the gills: Role of the RtxA13 toxin.</title>
        <authorList>
            <person name="Callol A."/>
            <person name="Pajuelo D."/>
            <person name="Ebbesson L."/>
            <person name="Teles M."/>
            <person name="MacKenzie S."/>
            <person name="Amaro C."/>
        </authorList>
    </citation>
    <scope>NUCLEOTIDE SEQUENCE</scope>
</reference>
<proteinExistence type="predicted"/>
<dbReference type="EMBL" id="GBXM01100478">
    <property type="protein sequence ID" value="JAH08099.1"/>
    <property type="molecule type" value="Transcribed_RNA"/>
</dbReference>
<protein>
    <submittedName>
        <fullName evidence="1">Uncharacterized protein</fullName>
    </submittedName>
</protein>